<keyword evidence="1" id="KW-0732">Signal</keyword>
<reference evidence="2 3" key="1">
    <citation type="submission" date="2022-04" db="EMBL/GenBank/DDBJ databases">
        <authorList>
            <person name="Ye Y.-Q."/>
            <person name="Du Z.-J."/>
        </authorList>
    </citation>
    <scope>NUCLEOTIDE SEQUENCE [LARGE SCALE GENOMIC DNA]</scope>
    <source>
        <strain evidence="2 3">A6E488</strain>
    </source>
</reference>
<evidence type="ECO:0000313" key="2">
    <source>
        <dbReference type="EMBL" id="MCT8973386.1"/>
    </source>
</evidence>
<gene>
    <name evidence="2" type="ORF">MUB46_16110</name>
</gene>
<dbReference type="PROSITE" id="PS51257">
    <property type="entry name" value="PROKAR_LIPOPROTEIN"/>
    <property type="match status" value="1"/>
</dbReference>
<proteinExistence type="predicted"/>
<protein>
    <recommendedName>
        <fullName evidence="4">Lipoprotein</fullName>
    </recommendedName>
</protein>
<evidence type="ECO:0000313" key="3">
    <source>
        <dbReference type="Proteomes" id="UP001320898"/>
    </source>
</evidence>
<name>A0AAW5QZA6_9HYPH</name>
<feature type="signal peptide" evidence="1">
    <location>
        <begin position="1"/>
        <end position="20"/>
    </location>
</feature>
<evidence type="ECO:0000256" key="1">
    <source>
        <dbReference type="SAM" id="SignalP"/>
    </source>
</evidence>
<feature type="chain" id="PRO_5043621981" description="Lipoprotein" evidence="1">
    <location>
        <begin position="21"/>
        <end position="67"/>
    </location>
</feature>
<dbReference type="Proteomes" id="UP001320898">
    <property type="component" value="Unassembled WGS sequence"/>
</dbReference>
<sequence length="67" mass="6997">MQVRRVLIVSSLLASLPVLAACSTAGGGDGAGLYYPPPVNYNPRAGLLPMLNEPFDTSVPSSPPFRP</sequence>
<dbReference type="AlphaFoldDB" id="A0AAW5QZA6"/>
<organism evidence="2 3">
    <name type="scientific">Microbaculum marinisediminis</name>
    <dbReference type="NCBI Taxonomy" id="2931392"/>
    <lineage>
        <taxon>Bacteria</taxon>
        <taxon>Pseudomonadati</taxon>
        <taxon>Pseudomonadota</taxon>
        <taxon>Alphaproteobacteria</taxon>
        <taxon>Hyphomicrobiales</taxon>
        <taxon>Tepidamorphaceae</taxon>
        <taxon>Microbaculum</taxon>
    </lineage>
</organism>
<evidence type="ECO:0008006" key="4">
    <source>
        <dbReference type="Google" id="ProtNLM"/>
    </source>
</evidence>
<dbReference type="RefSeq" id="WP_261616957.1">
    <property type="nucleotide sequence ID" value="NZ_JALIDZ010000007.1"/>
</dbReference>
<dbReference type="EMBL" id="JALIDZ010000007">
    <property type="protein sequence ID" value="MCT8973386.1"/>
    <property type="molecule type" value="Genomic_DNA"/>
</dbReference>
<comment type="caution">
    <text evidence="2">The sequence shown here is derived from an EMBL/GenBank/DDBJ whole genome shotgun (WGS) entry which is preliminary data.</text>
</comment>
<keyword evidence="3" id="KW-1185">Reference proteome</keyword>
<accession>A0AAW5QZA6</accession>